<accession>A0A0D3GEP5</accession>
<keyword evidence="3" id="KW-1185">Reference proteome</keyword>
<sequence>MLSPAHLAVVAAALLLALRPPLPAVPVPSSPPASPPPTEATATARWLAAQNTWGVLSFSIKRNS</sequence>
<feature type="chain" id="PRO_5002262486" evidence="1">
    <location>
        <begin position="25"/>
        <end position="64"/>
    </location>
</feature>
<reference evidence="2" key="2">
    <citation type="submission" date="2015-03" db="UniProtKB">
        <authorList>
            <consortium name="EnsemblPlants"/>
        </authorList>
    </citation>
    <scope>IDENTIFICATION</scope>
</reference>
<keyword evidence="1" id="KW-0732">Signal</keyword>
<evidence type="ECO:0000313" key="2">
    <source>
        <dbReference type="EnsemblPlants" id="OBART06G08820.1"/>
    </source>
</evidence>
<evidence type="ECO:0000313" key="3">
    <source>
        <dbReference type="Proteomes" id="UP000026960"/>
    </source>
</evidence>
<proteinExistence type="predicted"/>
<dbReference type="Gramene" id="OBART06G08820.1">
    <property type="protein sequence ID" value="OBART06G08820.1"/>
    <property type="gene ID" value="OBART06G08820"/>
</dbReference>
<reference evidence="2" key="1">
    <citation type="journal article" date="2009" name="Rice">
        <title>De Novo Next Generation Sequencing of Plant Genomes.</title>
        <authorList>
            <person name="Rounsley S."/>
            <person name="Marri P.R."/>
            <person name="Yu Y."/>
            <person name="He R."/>
            <person name="Sisneros N."/>
            <person name="Goicoechea J.L."/>
            <person name="Lee S.J."/>
            <person name="Angelova A."/>
            <person name="Kudrna D."/>
            <person name="Luo M."/>
            <person name="Affourtit J."/>
            <person name="Desany B."/>
            <person name="Knight J."/>
            <person name="Niazi F."/>
            <person name="Egholm M."/>
            <person name="Wing R.A."/>
        </authorList>
    </citation>
    <scope>NUCLEOTIDE SEQUENCE [LARGE SCALE GENOMIC DNA]</scope>
    <source>
        <strain evidence="2">cv. IRGC 105608</strain>
    </source>
</reference>
<dbReference type="HOGENOM" id="CLU_2871186_0_0_1"/>
<organism evidence="2">
    <name type="scientific">Oryza barthii</name>
    <dbReference type="NCBI Taxonomy" id="65489"/>
    <lineage>
        <taxon>Eukaryota</taxon>
        <taxon>Viridiplantae</taxon>
        <taxon>Streptophyta</taxon>
        <taxon>Embryophyta</taxon>
        <taxon>Tracheophyta</taxon>
        <taxon>Spermatophyta</taxon>
        <taxon>Magnoliopsida</taxon>
        <taxon>Liliopsida</taxon>
        <taxon>Poales</taxon>
        <taxon>Poaceae</taxon>
        <taxon>BOP clade</taxon>
        <taxon>Oryzoideae</taxon>
        <taxon>Oryzeae</taxon>
        <taxon>Oryzinae</taxon>
        <taxon>Oryza</taxon>
    </lineage>
</organism>
<dbReference type="PaxDb" id="65489-OBART06G08820.1"/>
<feature type="signal peptide" evidence="1">
    <location>
        <begin position="1"/>
        <end position="24"/>
    </location>
</feature>
<name>A0A0D3GEP5_9ORYZ</name>
<dbReference type="AlphaFoldDB" id="A0A0D3GEP5"/>
<protein>
    <submittedName>
        <fullName evidence="2">Uncharacterized protein</fullName>
    </submittedName>
</protein>
<dbReference type="Proteomes" id="UP000026960">
    <property type="component" value="Chromosome 6"/>
</dbReference>
<evidence type="ECO:0000256" key="1">
    <source>
        <dbReference type="SAM" id="SignalP"/>
    </source>
</evidence>
<dbReference type="EnsemblPlants" id="OBART06G08820.1">
    <property type="protein sequence ID" value="OBART06G08820.1"/>
    <property type="gene ID" value="OBART06G08820"/>
</dbReference>